<evidence type="ECO:0000313" key="1">
    <source>
        <dbReference type="EMBL" id="MBC1376561.1"/>
    </source>
</evidence>
<protein>
    <submittedName>
        <fullName evidence="1">Uncharacterized protein</fullName>
    </submittedName>
</protein>
<reference evidence="1 2" key="1">
    <citation type="submission" date="2020-03" db="EMBL/GenBank/DDBJ databases">
        <title>Soil Listeria distribution.</title>
        <authorList>
            <person name="Liao J."/>
            <person name="Wiedmann M."/>
        </authorList>
    </citation>
    <scope>NUCLEOTIDE SEQUENCE [LARGE SCALE GENOMIC DNA]</scope>
    <source>
        <strain evidence="1 2">FSL L7-1699</strain>
    </source>
</reference>
<name>A0ABR6SQP0_9LIST</name>
<accession>A0ABR6SQP0</accession>
<organism evidence="1 2">
    <name type="scientific">Listeria farberi</name>
    <dbReference type="NCBI Taxonomy" id="2713500"/>
    <lineage>
        <taxon>Bacteria</taxon>
        <taxon>Bacillati</taxon>
        <taxon>Bacillota</taxon>
        <taxon>Bacilli</taxon>
        <taxon>Bacillales</taxon>
        <taxon>Listeriaceae</taxon>
        <taxon>Listeria</taxon>
    </lineage>
</organism>
<evidence type="ECO:0000313" key="2">
    <source>
        <dbReference type="Proteomes" id="UP000518829"/>
    </source>
</evidence>
<sequence length="58" mass="6868">MESYVQITNEAAAKMILNGDYKELWFKSDKDIVKCSLRIIRLEKLPELTFFVRLSDEK</sequence>
<gene>
    <name evidence="1" type="ORF">HB839_13595</name>
</gene>
<dbReference type="RefSeq" id="WP_185323143.1">
    <property type="nucleotide sequence ID" value="NZ_JAARPH010000005.1"/>
</dbReference>
<keyword evidence="2" id="KW-1185">Reference proteome</keyword>
<dbReference type="Proteomes" id="UP000518829">
    <property type="component" value="Unassembled WGS sequence"/>
</dbReference>
<proteinExistence type="predicted"/>
<comment type="caution">
    <text evidence="1">The sequence shown here is derived from an EMBL/GenBank/DDBJ whole genome shotgun (WGS) entry which is preliminary data.</text>
</comment>
<dbReference type="EMBL" id="JAARPH010000005">
    <property type="protein sequence ID" value="MBC1376561.1"/>
    <property type="molecule type" value="Genomic_DNA"/>
</dbReference>